<feature type="compositionally biased region" description="Polar residues" evidence="1">
    <location>
        <begin position="66"/>
        <end position="75"/>
    </location>
</feature>
<gene>
    <name evidence="3" type="ORF">EDD38_2912</name>
</gene>
<evidence type="ECO:0008006" key="5">
    <source>
        <dbReference type="Google" id="ProtNLM"/>
    </source>
</evidence>
<feature type="region of interest" description="Disordered" evidence="1">
    <location>
        <begin position="167"/>
        <end position="189"/>
    </location>
</feature>
<dbReference type="AlphaFoldDB" id="A0A3N4S784"/>
<keyword evidence="4" id="KW-1185">Reference proteome</keyword>
<evidence type="ECO:0000256" key="2">
    <source>
        <dbReference type="SAM" id="SignalP"/>
    </source>
</evidence>
<name>A0A3N4S784_9ACTN</name>
<accession>A0A3N4S784</accession>
<dbReference type="Proteomes" id="UP000266906">
    <property type="component" value="Unassembled WGS sequence"/>
</dbReference>
<feature type="region of interest" description="Disordered" evidence="1">
    <location>
        <begin position="34"/>
        <end position="79"/>
    </location>
</feature>
<sequence length="265" mass="27320">MTVRTRKLGLRVAALAAAGLVLTACNDDLTDAGPAASSAAGSPTAGASPTGKGKAKEPANGGKPSTRPSGGTATGTDKAAQAKMGKLALTAAEWETYAADGDDDTGTANYVMDKSCAFVPDGTAVKGLTAAVARFVKQDHESDTTFASTEADQFASVADARQELQSFRESDQRCPNHTDGDDKYTGVHAGKAPAVPGAEEVYVEEGKATYPTTDGGRTDPRDFVFILARKGTVVVKVFLDVDPNFNAATSKDDARAAIAKLAAKW</sequence>
<dbReference type="PROSITE" id="PS51257">
    <property type="entry name" value="PROKAR_LIPOPROTEIN"/>
    <property type="match status" value="1"/>
</dbReference>
<feature type="compositionally biased region" description="Basic and acidic residues" evidence="1">
    <location>
        <begin position="167"/>
        <end position="185"/>
    </location>
</feature>
<evidence type="ECO:0000313" key="4">
    <source>
        <dbReference type="Proteomes" id="UP000266906"/>
    </source>
</evidence>
<dbReference type="EMBL" id="RKQG01000001">
    <property type="protein sequence ID" value="RPE34590.1"/>
    <property type="molecule type" value="Genomic_DNA"/>
</dbReference>
<feature type="chain" id="PRO_5039061668" description="PknH-like protein" evidence="2">
    <location>
        <begin position="24"/>
        <end position="265"/>
    </location>
</feature>
<evidence type="ECO:0000313" key="3">
    <source>
        <dbReference type="EMBL" id="RPE34590.1"/>
    </source>
</evidence>
<protein>
    <recommendedName>
        <fullName evidence="5">PknH-like protein</fullName>
    </recommendedName>
</protein>
<comment type="caution">
    <text evidence="3">The sequence shown here is derived from an EMBL/GenBank/DDBJ whole genome shotgun (WGS) entry which is preliminary data.</text>
</comment>
<feature type="signal peptide" evidence="2">
    <location>
        <begin position="1"/>
        <end position="23"/>
    </location>
</feature>
<reference evidence="3 4" key="1">
    <citation type="submission" date="2018-11" db="EMBL/GenBank/DDBJ databases">
        <title>Sequencing the genomes of 1000 actinobacteria strains.</title>
        <authorList>
            <person name="Klenk H.-P."/>
        </authorList>
    </citation>
    <scope>NUCLEOTIDE SEQUENCE [LARGE SCALE GENOMIC DNA]</scope>
    <source>
        <strain evidence="3 4">DSM 44781</strain>
    </source>
</reference>
<keyword evidence="2" id="KW-0732">Signal</keyword>
<evidence type="ECO:0000256" key="1">
    <source>
        <dbReference type="SAM" id="MobiDB-lite"/>
    </source>
</evidence>
<proteinExistence type="predicted"/>
<organism evidence="3 4">
    <name type="scientific">Kitasatospora cineracea</name>
    <dbReference type="NCBI Taxonomy" id="88074"/>
    <lineage>
        <taxon>Bacteria</taxon>
        <taxon>Bacillati</taxon>
        <taxon>Actinomycetota</taxon>
        <taxon>Actinomycetes</taxon>
        <taxon>Kitasatosporales</taxon>
        <taxon>Streptomycetaceae</taxon>
        <taxon>Kitasatospora</taxon>
    </lineage>
</organism>
<dbReference type="RefSeq" id="WP_123818341.1">
    <property type="nucleotide sequence ID" value="NZ_JBEYIY010000009.1"/>
</dbReference>
<feature type="compositionally biased region" description="Low complexity" evidence="1">
    <location>
        <begin position="34"/>
        <end position="51"/>
    </location>
</feature>